<dbReference type="SUPFAM" id="SSF46689">
    <property type="entry name" value="Homeodomain-like"/>
    <property type="match status" value="1"/>
</dbReference>
<evidence type="ECO:0000259" key="4">
    <source>
        <dbReference type="PROSITE" id="PS01124"/>
    </source>
</evidence>
<dbReference type="InterPro" id="IPR037923">
    <property type="entry name" value="HTH-like"/>
</dbReference>
<sequence length="298" mass="33861">MASFAMMVDSMPRSAFHSMAPNIHWAKRIHSAIYQIDKRRIYDFELLYVLKGEIQARVGEHAFLVPAGKLLYLPANVYHSIHFHTDLSFIGIHFDYFGEMTLTDGDEIVVNEAACNDNLFCTEPSLPFGPLFRQHLLNAPAETASMMDRIVDEFTAKKAGYGLVCRGLLLQILVMLLRDQDEAERQVHPVYGKTIVQLADRMEANCAADWSSHAISNELKLSPDYAAKVFKETIGVPPGRYIQQIRHQAAKKMLRETDATIETIGKQVGYDDLHYFNRIFHKLEGIPPGNYRKMMAIV</sequence>
<gene>
    <name evidence="5" type="ORF">IDH45_23260</name>
</gene>
<protein>
    <submittedName>
        <fullName evidence="5">Helix-turn-helix transcriptional regulator</fullName>
    </submittedName>
</protein>
<comment type="caution">
    <text evidence="5">The sequence shown here is derived from an EMBL/GenBank/DDBJ whole genome shotgun (WGS) entry which is preliminary data.</text>
</comment>
<dbReference type="Pfam" id="PF02311">
    <property type="entry name" value="AraC_binding"/>
    <property type="match status" value="1"/>
</dbReference>
<keyword evidence="1" id="KW-0805">Transcription regulation</keyword>
<dbReference type="InterPro" id="IPR003313">
    <property type="entry name" value="AraC-bd"/>
</dbReference>
<keyword evidence="2" id="KW-0238">DNA-binding</keyword>
<dbReference type="PROSITE" id="PS01124">
    <property type="entry name" value="HTH_ARAC_FAMILY_2"/>
    <property type="match status" value="1"/>
</dbReference>
<dbReference type="PANTHER" id="PTHR43280:SF2">
    <property type="entry name" value="HTH-TYPE TRANSCRIPTIONAL REGULATOR EXSA"/>
    <property type="match status" value="1"/>
</dbReference>
<dbReference type="AlphaFoldDB" id="A0A927H185"/>
<dbReference type="RefSeq" id="WP_190930524.1">
    <property type="nucleotide sequence ID" value="NZ_JACXJA010000035.1"/>
</dbReference>
<dbReference type="Pfam" id="PF12833">
    <property type="entry name" value="HTH_18"/>
    <property type="match status" value="1"/>
</dbReference>
<keyword evidence="3" id="KW-0804">Transcription</keyword>
<dbReference type="PANTHER" id="PTHR43280">
    <property type="entry name" value="ARAC-FAMILY TRANSCRIPTIONAL REGULATOR"/>
    <property type="match status" value="1"/>
</dbReference>
<feature type="domain" description="HTH araC/xylS-type" evidence="4">
    <location>
        <begin position="196"/>
        <end position="294"/>
    </location>
</feature>
<evidence type="ECO:0000256" key="2">
    <source>
        <dbReference type="ARBA" id="ARBA00023125"/>
    </source>
</evidence>
<dbReference type="InterPro" id="IPR009057">
    <property type="entry name" value="Homeodomain-like_sf"/>
</dbReference>
<organism evidence="5 6">
    <name type="scientific">Paenibacillus oceani</name>
    <dbReference type="NCBI Taxonomy" id="2772510"/>
    <lineage>
        <taxon>Bacteria</taxon>
        <taxon>Bacillati</taxon>
        <taxon>Bacillota</taxon>
        <taxon>Bacilli</taxon>
        <taxon>Bacillales</taxon>
        <taxon>Paenibacillaceae</taxon>
        <taxon>Paenibacillus</taxon>
    </lineage>
</organism>
<dbReference type="GO" id="GO:0003700">
    <property type="term" value="F:DNA-binding transcription factor activity"/>
    <property type="evidence" value="ECO:0007669"/>
    <property type="project" value="InterPro"/>
</dbReference>
<proteinExistence type="predicted"/>
<dbReference type="GO" id="GO:0043565">
    <property type="term" value="F:sequence-specific DNA binding"/>
    <property type="evidence" value="ECO:0007669"/>
    <property type="project" value="InterPro"/>
</dbReference>
<dbReference type="SMART" id="SM00342">
    <property type="entry name" value="HTH_ARAC"/>
    <property type="match status" value="1"/>
</dbReference>
<dbReference type="Gene3D" id="2.60.120.10">
    <property type="entry name" value="Jelly Rolls"/>
    <property type="match status" value="1"/>
</dbReference>
<dbReference type="SUPFAM" id="SSF51215">
    <property type="entry name" value="Regulatory protein AraC"/>
    <property type="match status" value="1"/>
</dbReference>
<evidence type="ECO:0000313" key="5">
    <source>
        <dbReference type="EMBL" id="MBD2864901.1"/>
    </source>
</evidence>
<evidence type="ECO:0000313" key="6">
    <source>
        <dbReference type="Proteomes" id="UP000639396"/>
    </source>
</evidence>
<dbReference type="EMBL" id="JACXJA010000035">
    <property type="protein sequence ID" value="MBD2864901.1"/>
    <property type="molecule type" value="Genomic_DNA"/>
</dbReference>
<reference evidence="5" key="1">
    <citation type="submission" date="2020-09" db="EMBL/GenBank/DDBJ databases">
        <title>A novel bacterium of genus Paenibacillus, isolated from South China Sea.</title>
        <authorList>
            <person name="Huang H."/>
            <person name="Mo K."/>
            <person name="Hu Y."/>
        </authorList>
    </citation>
    <scope>NUCLEOTIDE SEQUENCE</scope>
    <source>
        <strain evidence="5">IB182363</strain>
    </source>
</reference>
<evidence type="ECO:0000256" key="3">
    <source>
        <dbReference type="ARBA" id="ARBA00023163"/>
    </source>
</evidence>
<name>A0A927H185_9BACL</name>
<dbReference type="InterPro" id="IPR014710">
    <property type="entry name" value="RmlC-like_jellyroll"/>
</dbReference>
<keyword evidence="6" id="KW-1185">Reference proteome</keyword>
<evidence type="ECO:0000256" key="1">
    <source>
        <dbReference type="ARBA" id="ARBA00023015"/>
    </source>
</evidence>
<accession>A0A927H185</accession>
<dbReference type="Proteomes" id="UP000639396">
    <property type="component" value="Unassembled WGS sequence"/>
</dbReference>
<dbReference type="Gene3D" id="1.10.10.60">
    <property type="entry name" value="Homeodomain-like"/>
    <property type="match status" value="2"/>
</dbReference>
<dbReference type="InterPro" id="IPR018060">
    <property type="entry name" value="HTH_AraC"/>
</dbReference>